<accession>A0ABV2UK03</accession>
<dbReference type="SUPFAM" id="SSF53474">
    <property type="entry name" value="alpha/beta-Hydrolases"/>
    <property type="match status" value="1"/>
</dbReference>
<evidence type="ECO:0000313" key="3">
    <source>
        <dbReference type="Proteomes" id="UP001550044"/>
    </source>
</evidence>
<feature type="chain" id="PRO_5045650594" description="Alpha/beta hydrolase" evidence="1">
    <location>
        <begin position="36"/>
        <end position="139"/>
    </location>
</feature>
<dbReference type="RefSeq" id="WP_356712697.1">
    <property type="nucleotide sequence ID" value="NZ_JBEXIP010000052.1"/>
</dbReference>
<gene>
    <name evidence="2" type="ORF">ABZV61_36750</name>
</gene>
<name>A0ABV2UK03_9ACTN</name>
<dbReference type="EMBL" id="JBEXIP010000052">
    <property type="protein sequence ID" value="MET8438177.1"/>
    <property type="molecule type" value="Genomic_DNA"/>
</dbReference>
<organism evidence="2 3">
    <name type="scientific">Streptomyces sp. 900116325</name>
    <dbReference type="NCBI Taxonomy" id="3154295"/>
    <lineage>
        <taxon>Bacteria</taxon>
        <taxon>Bacillati</taxon>
        <taxon>Actinomycetota</taxon>
        <taxon>Actinomycetes</taxon>
        <taxon>Kitasatosporales</taxon>
        <taxon>Streptomycetaceae</taxon>
        <taxon>Streptomyces</taxon>
    </lineage>
</organism>
<proteinExistence type="predicted"/>
<keyword evidence="3" id="KW-1185">Reference proteome</keyword>
<sequence>MNHKPKSHSFRTYAALGTAAGAAALALMVTTPGGAAEATGIESHRPGAKPPVVLVHGSFADSSSWNGVVKDVKRSGLAVIAPADPLRGCAATPTPSVYIPHHWTEAREQAAGRRAEAESRLLGAGSGRPMPMLASGMTG</sequence>
<comment type="caution">
    <text evidence="2">The sequence shown here is derived from an EMBL/GenBank/DDBJ whole genome shotgun (WGS) entry which is preliminary data.</text>
</comment>
<keyword evidence="1" id="KW-0732">Signal</keyword>
<feature type="signal peptide" evidence="1">
    <location>
        <begin position="1"/>
        <end position="35"/>
    </location>
</feature>
<dbReference type="InterPro" id="IPR029058">
    <property type="entry name" value="AB_hydrolase_fold"/>
</dbReference>
<protein>
    <recommendedName>
        <fullName evidence="4">Alpha/beta hydrolase</fullName>
    </recommendedName>
</protein>
<reference evidence="2 3" key="1">
    <citation type="submission" date="2024-06" db="EMBL/GenBank/DDBJ databases">
        <title>The Natural Products Discovery Center: Release of the First 8490 Sequenced Strains for Exploring Actinobacteria Biosynthetic Diversity.</title>
        <authorList>
            <person name="Kalkreuter E."/>
            <person name="Kautsar S.A."/>
            <person name="Yang D."/>
            <person name="Bader C.D."/>
            <person name="Teijaro C.N."/>
            <person name="Fluegel L."/>
            <person name="Davis C.M."/>
            <person name="Simpson J.R."/>
            <person name="Lauterbach L."/>
            <person name="Steele A.D."/>
            <person name="Gui C."/>
            <person name="Meng S."/>
            <person name="Li G."/>
            <person name="Viehrig K."/>
            <person name="Ye F."/>
            <person name="Su P."/>
            <person name="Kiefer A.F."/>
            <person name="Nichols A."/>
            <person name="Cepeda A.J."/>
            <person name="Yan W."/>
            <person name="Fan B."/>
            <person name="Jiang Y."/>
            <person name="Adhikari A."/>
            <person name="Zheng C.-J."/>
            <person name="Schuster L."/>
            <person name="Cowan T.M."/>
            <person name="Smanski M.J."/>
            <person name="Chevrette M.G."/>
            <person name="De Carvalho L.P.S."/>
            <person name="Shen B."/>
        </authorList>
    </citation>
    <scope>NUCLEOTIDE SEQUENCE [LARGE SCALE GENOMIC DNA]</scope>
    <source>
        <strain evidence="2 3">NPDC005137</strain>
    </source>
</reference>
<evidence type="ECO:0008006" key="4">
    <source>
        <dbReference type="Google" id="ProtNLM"/>
    </source>
</evidence>
<evidence type="ECO:0000256" key="1">
    <source>
        <dbReference type="SAM" id="SignalP"/>
    </source>
</evidence>
<dbReference type="Proteomes" id="UP001550044">
    <property type="component" value="Unassembled WGS sequence"/>
</dbReference>
<dbReference type="Gene3D" id="3.40.50.1820">
    <property type="entry name" value="alpha/beta hydrolase"/>
    <property type="match status" value="1"/>
</dbReference>
<evidence type="ECO:0000313" key="2">
    <source>
        <dbReference type="EMBL" id="MET8438177.1"/>
    </source>
</evidence>